<dbReference type="AlphaFoldDB" id="A0A0L0FXF6"/>
<dbReference type="OrthoDB" id="10662960at2759"/>
<sequence>MSGRGLFAAIRTLTLAGGGALGLTYWSRHNYDMVLRKKEFDTKAHKDTTKPGIKIERQVEPKTRVWFRSSEGHVESSILPKSAATSLMRERLRHLENRRAEIRSSTAADVKKNVNGVFENIEDRIGKFADWYFSYPTTYKLLSTASASVARNIFRSQPEGYTMGDAVALDVVKYIQKKYELIVLRPELNDRKLERAFLASFQHMQREYHRILDEEDDAFRNSVESETTHTEPLAMENITMDVDWASQLNKINSVVAGHEKGPEGAGVGAALMVGGAAVGKAGGLAGLKGASIGLGKAGTGAATKGFLGKLAAPFATKAVSAGSVAGGTAAAGLLAGPLGAVAGAVMGLGADYSINAGVELLQRESFEQEMREGLRETRDTWEELFNEELQRVLDVWMSDTVLLMSMHLDGGLATEGAEVALEQIVGVE</sequence>
<dbReference type="EMBL" id="KQ242024">
    <property type="protein sequence ID" value="KNC81525.1"/>
    <property type="molecule type" value="Genomic_DNA"/>
</dbReference>
<keyword evidence="2" id="KW-1185">Reference proteome</keyword>
<dbReference type="eggNOG" id="ENOG502S96V">
    <property type="taxonomic scope" value="Eukaryota"/>
</dbReference>
<protein>
    <submittedName>
        <fullName evidence="1">Uncharacterized protein</fullName>
    </submittedName>
</protein>
<reference evidence="1 2" key="1">
    <citation type="submission" date="2011-02" db="EMBL/GenBank/DDBJ databases">
        <title>The Genome Sequence of Sphaeroforma arctica JP610.</title>
        <authorList>
            <consortium name="The Broad Institute Genome Sequencing Platform"/>
            <person name="Russ C."/>
            <person name="Cuomo C."/>
            <person name="Young S.K."/>
            <person name="Zeng Q."/>
            <person name="Gargeya S."/>
            <person name="Alvarado L."/>
            <person name="Berlin A."/>
            <person name="Chapman S.B."/>
            <person name="Chen Z."/>
            <person name="Freedman E."/>
            <person name="Gellesch M."/>
            <person name="Goldberg J."/>
            <person name="Griggs A."/>
            <person name="Gujja S."/>
            <person name="Heilman E."/>
            <person name="Heiman D."/>
            <person name="Howarth C."/>
            <person name="Mehta T."/>
            <person name="Neiman D."/>
            <person name="Pearson M."/>
            <person name="Roberts A."/>
            <person name="Saif S."/>
            <person name="Shea T."/>
            <person name="Shenoy N."/>
            <person name="Sisk P."/>
            <person name="Stolte C."/>
            <person name="Sykes S."/>
            <person name="White J."/>
            <person name="Yandava C."/>
            <person name="Burger G."/>
            <person name="Gray M.W."/>
            <person name="Holland P.W.H."/>
            <person name="King N."/>
            <person name="Lang F.B.F."/>
            <person name="Roger A.J."/>
            <person name="Ruiz-Trillo I."/>
            <person name="Haas B."/>
            <person name="Nusbaum C."/>
            <person name="Birren B."/>
        </authorList>
    </citation>
    <scope>NUCLEOTIDE SEQUENCE [LARGE SCALE GENOMIC DNA]</scope>
    <source>
        <strain evidence="1 2">JP610</strain>
    </source>
</reference>
<dbReference type="GeneID" id="25906656"/>
<name>A0A0L0FXF6_9EUKA</name>
<proteinExistence type="predicted"/>
<gene>
    <name evidence="1" type="ORF">SARC_06152</name>
</gene>
<evidence type="ECO:0000313" key="1">
    <source>
        <dbReference type="EMBL" id="KNC81525.1"/>
    </source>
</evidence>
<organism evidence="1 2">
    <name type="scientific">Sphaeroforma arctica JP610</name>
    <dbReference type="NCBI Taxonomy" id="667725"/>
    <lineage>
        <taxon>Eukaryota</taxon>
        <taxon>Ichthyosporea</taxon>
        <taxon>Ichthyophonida</taxon>
        <taxon>Sphaeroforma</taxon>
    </lineage>
</organism>
<dbReference type="RefSeq" id="XP_014155427.1">
    <property type="nucleotide sequence ID" value="XM_014299952.1"/>
</dbReference>
<accession>A0A0L0FXF6</accession>
<evidence type="ECO:0000313" key="2">
    <source>
        <dbReference type="Proteomes" id="UP000054560"/>
    </source>
</evidence>
<dbReference type="Proteomes" id="UP000054560">
    <property type="component" value="Unassembled WGS sequence"/>
</dbReference>